<sequence length="177" mass="20557">MGMKEVIIEKKFVDHTMKTKRCHAFYICIDKEIDVTKEVVDRIVALVHQKIEPFIGDYKYVCDHEEAKVHHMMVDGVKRQAKVCKKLCYVFAKGEAPCNKAEYFKYKHEEGTHDGFKFNGSSLEYKPNRSLMAMAGNMPAATAPKLMMGGHGDHDEDMHKVKYQKYKDKYLQLKRMS</sequence>
<accession>A0A3G5A385</accession>
<gene>
    <name evidence="1" type="ORF">Harvfovirus4_5</name>
</gene>
<organism evidence="1">
    <name type="scientific">Harvfovirus sp</name>
    <dbReference type="NCBI Taxonomy" id="2487768"/>
    <lineage>
        <taxon>Viruses</taxon>
        <taxon>Varidnaviria</taxon>
        <taxon>Bamfordvirae</taxon>
        <taxon>Nucleocytoviricota</taxon>
        <taxon>Megaviricetes</taxon>
        <taxon>Imitervirales</taxon>
        <taxon>Mimiviridae</taxon>
        <taxon>Klosneuvirinae</taxon>
    </lineage>
</organism>
<name>A0A3G5A385_9VIRU</name>
<protein>
    <submittedName>
        <fullName evidence="1">Uncharacterized protein</fullName>
    </submittedName>
</protein>
<reference evidence="1" key="1">
    <citation type="submission" date="2018-10" db="EMBL/GenBank/DDBJ databases">
        <title>Hidden diversity of soil giant viruses.</title>
        <authorList>
            <person name="Schulz F."/>
            <person name="Alteio L."/>
            <person name="Goudeau D."/>
            <person name="Ryan E.M."/>
            <person name="Malmstrom R.R."/>
            <person name="Blanchard J."/>
            <person name="Woyke T."/>
        </authorList>
    </citation>
    <scope>NUCLEOTIDE SEQUENCE</scope>
    <source>
        <strain evidence="1">HAV1</strain>
    </source>
</reference>
<evidence type="ECO:0000313" key="1">
    <source>
        <dbReference type="EMBL" id="AYV80641.1"/>
    </source>
</evidence>
<proteinExistence type="predicted"/>
<dbReference type="EMBL" id="MK072246">
    <property type="protein sequence ID" value="AYV80641.1"/>
    <property type="molecule type" value="Genomic_DNA"/>
</dbReference>